<name>A0A437J8D8_9SPHN</name>
<reference evidence="3 4" key="1">
    <citation type="submission" date="2019-01" db="EMBL/GenBank/DDBJ databases">
        <authorList>
            <person name="Chen W.-M."/>
        </authorList>
    </citation>
    <scope>NUCLEOTIDE SEQUENCE [LARGE SCALE GENOMIC DNA]</scope>
    <source>
        <strain evidence="3 4">TLA-22</strain>
    </source>
</reference>
<accession>A0A437J8D8</accession>
<dbReference type="SUPFAM" id="SSF47413">
    <property type="entry name" value="lambda repressor-like DNA-binding domains"/>
    <property type="match status" value="1"/>
</dbReference>
<dbReference type="Gene3D" id="1.10.260.40">
    <property type="entry name" value="lambda repressor-like DNA-binding domains"/>
    <property type="match status" value="1"/>
</dbReference>
<dbReference type="InterPro" id="IPR050400">
    <property type="entry name" value="Bact_Cytoskel_RodZ"/>
</dbReference>
<evidence type="ECO:0000313" key="3">
    <source>
        <dbReference type="EMBL" id="RVT41767.1"/>
    </source>
</evidence>
<protein>
    <submittedName>
        <fullName evidence="3">Helix-turn-helix domain-containing protein</fullName>
    </submittedName>
</protein>
<sequence>MTEPMNEMEQGSLDMDRPGDVLRRAREAQGLSLQDVATRTRIPVRQLQLIEDHDYAALPGVPYAIGFARAYARAIDADEIAVAAAVRRELVEADVINAPRYEMFEPADPARVPPRTLAWTTLILALILVGGYTVWRTQMYTPPTDAQVEQAADAPSAAPRSAAPTNRPAPAPTQGPVVLTATDEVWLRIYDGAGERLLEKQMAKGETFTVPANANNPMILTGRPNALAVTVGGRTVAPLGPPERTIADVPISAAALLARPAPGSAASAPASAGRPTAASTPPAVADNNVAQ</sequence>
<dbReference type="InterPro" id="IPR025194">
    <property type="entry name" value="RodZ-like_C"/>
</dbReference>
<evidence type="ECO:0000313" key="4">
    <source>
        <dbReference type="Proteomes" id="UP000282977"/>
    </source>
</evidence>
<dbReference type="EMBL" id="RZUL01000002">
    <property type="protein sequence ID" value="RVT41767.1"/>
    <property type="molecule type" value="Genomic_DNA"/>
</dbReference>
<evidence type="ECO:0000256" key="1">
    <source>
        <dbReference type="SAM" id="MobiDB-lite"/>
    </source>
</evidence>
<dbReference type="Proteomes" id="UP000282977">
    <property type="component" value="Unassembled WGS sequence"/>
</dbReference>
<feature type="domain" description="HTH cro/C1-type" evidence="2">
    <location>
        <begin position="22"/>
        <end position="51"/>
    </location>
</feature>
<feature type="compositionally biased region" description="Low complexity" evidence="1">
    <location>
        <begin position="151"/>
        <end position="166"/>
    </location>
</feature>
<dbReference type="GO" id="GO:0003677">
    <property type="term" value="F:DNA binding"/>
    <property type="evidence" value="ECO:0007669"/>
    <property type="project" value="InterPro"/>
</dbReference>
<dbReference type="AlphaFoldDB" id="A0A437J8D8"/>
<feature type="compositionally biased region" description="Low complexity" evidence="1">
    <location>
        <begin position="260"/>
        <end position="283"/>
    </location>
</feature>
<proteinExistence type="predicted"/>
<dbReference type="PANTHER" id="PTHR34475:SF1">
    <property type="entry name" value="CYTOSKELETON PROTEIN RODZ"/>
    <property type="match status" value="1"/>
</dbReference>
<dbReference type="Pfam" id="PF13464">
    <property type="entry name" value="RodZ_C"/>
    <property type="match status" value="1"/>
</dbReference>
<dbReference type="CDD" id="cd00093">
    <property type="entry name" value="HTH_XRE"/>
    <property type="match status" value="1"/>
</dbReference>
<dbReference type="SMART" id="SM00530">
    <property type="entry name" value="HTH_XRE"/>
    <property type="match status" value="1"/>
</dbReference>
<feature type="region of interest" description="Disordered" evidence="1">
    <location>
        <begin position="145"/>
        <end position="177"/>
    </location>
</feature>
<organism evidence="3 4">
    <name type="scientific">Sphingobium algorifonticola</name>
    <dbReference type="NCBI Taxonomy" id="2008318"/>
    <lineage>
        <taxon>Bacteria</taxon>
        <taxon>Pseudomonadati</taxon>
        <taxon>Pseudomonadota</taxon>
        <taxon>Alphaproteobacteria</taxon>
        <taxon>Sphingomonadales</taxon>
        <taxon>Sphingomonadaceae</taxon>
        <taxon>Sphingobium</taxon>
    </lineage>
</organism>
<comment type="caution">
    <text evidence="3">The sequence shown here is derived from an EMBL/GenBank/DDBJ whole genome shotgun (WGS) entry which is preliminary data.</text>
</comment>
<dbReference type="InterPro" id="IPR001387">
    <property type="entry name" value="Cro/C1-type_HTH"/>
</dbReference>
<feature type="region of interest" description="Disordered" evidence="1">
    <location>
        <begin position="260"/>
        <end position="291"/>
    </location>
</feature>
<evidence type="ECO:0000259" key="2">
    <source>
        <dbReference type="PROSITE" id="PS50943"/>
    </source>
</evidence>
<dbReference type="InterPro" id="IPR010982">
    <property type="entry name" value="Lambda_DNA-bd_dom_sf"/>
</dbReference>
<gene>
    <name evidence="3" type="ORF">ENE74_05680</name>
</gene>
<dbReference type="PANTHER" id="PTHR34475">
    <property type="match status" value="1"/>
</dbReference>
<dbReference type="Pfam" id="PF13413">
    <property type="entry name" value="HTH_25"/>
    <property type="match status" value="1"/>
</dbReference>
<keyword evidence="4" id="KW-1185">Reference proteome</keyword>
<dbReference type="PROSITE" id="PS50943">
    <property type="entry name" value="HTH_CROC1"/>
    <property type="match status" value="1"/>
</dbReference>
<dbReference type="OrthoDB" id="9790252at2"/>